<dbReference type="EMBL" id="JBHSRF010000055">
    <property type="protein sequence ID" value="MFC6085104.1"/>
    <property type="molecule type" value="Genomic_DNA"/>
</dbReference>
<evidence type="ECO:0000313" key="1">
    <source>
        <dbReference type="EMBL" id="MFC6085104.1"/>
    </source>
</evidence>
<dbReference type="RefSeq" id="WP_380758884.1">
    <property type="nucleotide sequence ID" value="NZ_JBHSRF010000055.1"/>
</dbReference>
<sequence length="70" mass="7697">MNPSEARPRPESFDALTTLRAAGHPIDLLNEGQRQVFADLSRPEVDLLNSIKTRLDAVAGEVEGQELKLV</sequence>
<keyword evidence="2" id="KW-1185">Reference proteome</keyword>
<reference evidence="2" key="1">
    <citation type="journal article" date="2019" name="Int. J. Syst. Evol. Microbiol.">
        <title>The Global Catalogue of Microorganisms (GCM) 10K type strain sequencing project: providing services to taxonomists for standard genome sequencing and annotation.</title>
        <authorList>
            <consortium name="The Broad Institute Genomics Platform"/>
            <consortium name="The Broad Institute Genome Sequencing Center for Infectious Disease"/>
            <person name="Wu L."/>
            <person name="Ma J."/>
        </authorList>
    </citation>
    <scope>NUCLEOTIDE SEQUENCE [LARGE SCALE GENOMIC DNA]</scope>
    <source>
        <strain evidence="2">JCM 30346</strain>
    </source>
</reference>
<dbReference type="NCBIfam" id="NF045560">
    <property type="entry name" value="aroma_sacti_dom"/>
    <property type="match status" value="1"/>
</dbReference>
<proteinExistence type="predicted"/>
<dbReference type="InterPro" id="IPR054632">
    <property type="entry name" value="Aroma_sacti_dom"/>
</dbReference>
<accession>A0ABW1NP25</accession>
<gene>
    <name evidence="1" type="ORF">ACFP1K_28345</name>
</gene>
<name>A0ABW1NP25_9ACTN</name>
<protein>
    <submittedName>
        <fullName evidence="1">Aroma-sacti cluster domain-containing protein</fullName>
    </submittedName>
</protein>
<evidence type="ECO:0000313" key="2">
    <source>
        <dbReference type="Proteomes" id="UP001596137"/>
    </source>
</evidence>
<comment type="caution">
    <text evidence="1">The sequence shown here is derived from an EMBL/GenBank/DDBJ whole genome shotgun (WGS) entry which is preliminary data.</text>
</comment>
<dbReference type="Proteomes" id="UP001596137">
    <property type="component" value="Unassembled WGS sequence"/>
</dbReference>
<organism evidence="1 2">
    <name type="scientific">Sphaerisporangium aureirubrum</name>
    <dbReference type="NCBI Taxonomy" id="1544736"/>
    <lineage>
        <taxon>Bacteria</taxon>
        <taxon>Bacillati</taxon>
        <taxon>Actinomycetota</taxon>
        <taxon>Actinomycetes</taxon>
        <taxon>Streptosporangiales</taxon>
        <taxon>Streptosporangiaceae</taxon>
        <taxon>Sphaerisporangium</taxon>
    </lineage>
</organism>